<evidence type="ECO:0000313" key="1">
    <source>
        <dbReference type="EMBL" id="MBB5331415.1"/>
    </source>
</evidence>
<protein>
    <submittedName>
        <fullName evidence="1">Uncharacterized protein</fullName>
    </submittedName>
</protein>
<organism evidence="1 2">
    <name type="scientific">Tunturiibacter gelidiferens</name>
    <dbReference type="NCBI Taxonomy" id="3069689"/>
    <lineage>
        <taxon>Bacteria</taxon>
        <taxon>Pseudomonadati</taxon>
        <taxon>Acidobacteriota</taxon>
        <taxon>Terriglobia</taxon>
        <taxon>Terriglobales</taxon>
        <taxon>Acidobacteriaceae</taxon>
        <taxon>Tunturiibacter</taxon>
    </lineage>
</organism>
<dbReference type="EMBL" id="JACHEB010000015">
    <property type="protein sequence ID" value="MBB5331415.1"/>
    <property type="molecule type" value="Genomic_DNA"/>
</dbReference>
<reference evidence="1 2" key="1">
    <citation type="submission" date="2020-08" db="EMBL/GenBank/DDBJ databases">
        <title>Genomic Encyclopedia of Type Strains, Phase IV (KMG-V): Genome sequencing to study the core and pangenomes of soil and plant-associated prokaryotes.</title>
        <authorList>
            <person name="Whitman W."/>
        </authorList>
    </citation>
    <scope>NUCLEOTIDE SEQUENCE [LARGE SCALE GENOMIC DNA]</scope>
    <source>
        <strain evidence="1 2">X5P2</strain>
    </source>
</reference>
<accession>A0A9X0QJC7</accession>
<gene>
    <name evidence="1" type="ORF">HDF14_005062</name>
</gene>
<name>A0A9X0QJC7_9BACT</name>
<proteinExistence type="predicted"/>
<comment type="caution">
    <text evidence="1">The sequence shown here is derived from an EMBL/GenBank/DDBJ whole genome shotgun (WGS) entry which is preliminary data.</text>
</comment>
<keyword evidence="2" id="KW-1185">Reference proteome</keyword>
<dbReference type="AlphaFoldDB" id="A0A9X0QJC7"/>
<evidence type="ECO:0000313" key="2">
    <source>
        <dbReference type="Proteomes" id="UP000535182"/>
    </source>
</evidence>
<sequence length="89" mass="9517">MDSSRYLAIELRPPDGPSVYGSEAVLAHLVEGTAQIHSIEISDRHLCGSNEKVSLTANYRTTFSLAGTPLPGRLREATDGSCESKLVDG</sequence>
<dbReference type="Proteomes" id="UP000535182">
    <property type="component" value="Unassembled WGS sequence"/>
</dbReference>